<evidence type="ECO:0000259" key="3">
    <source>
        <dbReference type="Pfam" id="PF00291"/>
    </source>
</evidence>
<evidence type="ECO:0000256" key="2">
    <source>
        <dbReference type="ARBA" id="ARBA00022898"/>
    </source>
</evidence>
<dbReference type="Gene3D" id="3.40.50.1100">
    <property type="match status" value="2"/>
</dbReference>
<keyword evidence="5" id="KW-1185">Reference proteome</keyword>
<evidence type="ECO:0000313" key="4">
    <source>
        <dbReference type="EMBL" id="MBP2193539.1"/>
    </source>
</evidence>
<dbReference type="InterPro" id="IPR001926">
    <property type="entry name" value="TrpB-like_PALP"/>
</dbReference>
<reference evidence="4 5" key="1">
    <citation type="submission" date="2021-03" db="EMBL/GenBank/DDBJ databases">
        <title>Sequencing the genomes of 1000 actinobacteria strains.</title>
        <authorList>
            <person name="Klenk H.-P."/>
        </authorList>
    </citation>
    <scope>NUCLEOTIDE SEQUENCE [LARGE SCALE GENOMIC DNA]</scope>
    <source>
        <strain evidence="4 5">DSM 45516</strain>
    </source>
</reference>
<organism evidence="4 5">
    <name type="scientific">Nocardia goodfellowii</name>
    <dbReference type="NCBI Taxonomy" id="882446"/>
    <lineage>
        <taxon>Bacteria</taxon>
        <taxon>Bacillati</taxon>
        <taxon>Actinomycetota</taxon>
        <taxon>Actinomycetes</taxon>
        <taxon>Mycobacteriales</taxon>
        <taxon>Nocardiaceae</taxon>
        <taxon>Nocardia</taxon>
    </lineage>
</organism>
<comment type="caution">
    <text evidence="4">The sequence shown here is derived from an EMBL/GenBank/DDBJ whole genome shotgun (WGS) entry which is preliminary data.</text>
</comment>
<dbReference type="Proteomes" id="UP001519325">
    <property type="component" value="Unassembled WGS sequence"/>
</dbReference>
<evidence type="ECO:0000256" key="1">
    <source>
        <dbReference type="ARBA" id="ARBA00001933"/>
    </source>
</evidence>
<gene>
    <name evidence="4" type="ORF">BJ987_006440</name>
</gene>
<accession>A0ABS4QR65</accession>
<dbReference type="InterPro" id="IPR001216">
    <property type="entry name" value="P-phosphate_BS"/>
</dbReference>
<evidence type="ECO:0000313" key="5">
    <source>
        <dbReference type="Proteomes" id="UP001519325"/>
    </source>
</evidence>
<proteinExistence type="predicted"/>
<dbReference type="SUPFAM" id="SSF53686">
    <property type="entry name" value="Tryptophan synthase beta subunit-like PLP-dependent enzymes"/>
    <property type="match status" value="1"/>
</dbReference>
<dbReference type="GO" id="GO:0004122">
    <property type="term" value="F:cystathionine beta-synthase activity"/>
    <property type="evidence" value="ECO:0007669"/>
    <property type="project" value="UniProtKB-EC"/>
</dbReference>
<feature type="domain" description="Tryptophan synthase beta chain-like PALP" evidence="3">
    <location>
        <begin position="15"/>
        <end position="302"/>
    </location>
</feature>
<dbReference type="InterPro" id="IPR050214">
    <property type="entry name" value="Cys_Synth/Cystath_Beta-Synth"/>
</dbReference>
<dbReference type="RefSeq" id="WP_307869824.1">
    <property type="nucleotide sequence ID" value="NZ_JAGGMR010000001.1"/>
</dbReference>
<dbReference type="InterPro" id="IPR036052">
    <property type="entry name" value="TrpB-like_PALP_sf"/>
</dbReference>
<dbReference type="EC" id="4.2.1.22" evidence="4"/>
<protein>
    <submittedName>
        <fullName evidence="4">Cystathionine beta-synthase</fullName>
        <ecNumber evidence="4">4.2.1.22</ecNumber>
    </submittedName>
</protein>
<keyword evidence="4" id="KW-0456">Lyase</keyword>
<dbReference type="PANTHER" id="PTHR10314">
    <property type="entry name" value="CYSTATHIONINE BETA-SYNTHASE"/>
    <property type="match status" value="1"/>
</dbReference>
<dbReference type="PROSITE" id="PS00901">
    <property type="entry name" value="CYS_SYNTHASE"/>
    <property type="match status" value="1"/>
</dbReference>
<comment type="cofactor">
    <cofactor evidence="1">
        <name>pyridoxal 5'-phosphate</name>
        <dbReference type="ChEBI" id="CHEBI:597326"/>
    </cofactor>
</comment>
<dbReference type="CDD" id="cd01561">
    <property type="entry name" value="CBS_like"/>
    <property type="match status" value="1"/>
</dbReference>
<dbReference type="EMBL" id="JAGGMR010000001">
    <property type="protein sequence ID" value="MBP2193539.1"/>
    <property type="molecule type" value="Genomic_DNA"/>
</dbReference>
<name>A0ABS4QR65_9NOCA</name>
<keyword evidence="2" id="KW-0663">Pyridoxal phosphate</keyword>
<dbReference type="Pfam" id="PF00291">
    <property type="entry name" value="PALP"/>
    <property type="match status" value="1"/>
</dbReference>
<sequence>MTRLGVRENVVRHASELIGATPLLELTRTGAGSRLLLKLEQFNPTGSAKVRMAREMVLQAERDGALRPGGHIVEPTSGNTGTGLALMALERGYTFTAVVDGHAAQDKVRAMKAMGAQLVRVDSADTDVPSTVERRRVAAEIAAATGAYRPDQHNNPHNNAGYRELAGELRADLSTDVDYLLGAVGTGGSLCGTVEELRRLGSRVRAIAIEPVGSIIFGGPAGRYWQTGAGSPAGFPVGGNVKYAAIDEACQVGDVDAFATARVVARRIGILIGGTAGAAVFAALRRLVQLPAGSTAVVLVCDAGEKYLDTVYDEDWLLARGLYSEAAQQRVHRLFDAYDASLRLAAADARRAEFDDDRALAKTGS</sequence>